<proteinExistence type="predicted"/>
<evidence type="ECO:0000256" key="1">
    <source>
        <dbReference type="SAM" id="MobiDB-lite"/>
    </source>
</evidence>
<feature type="region of interest" description="Disordered" evidence="1">
    <location>
        <begin position="179"/>
        <end position="203"/>
    </location>
</feature>
<reference evidence="3" key="1">
    <citation type="submission" date="2021-02" db="EMBL/GenBank/DDBJ databases">
        <title>Genome sequence Cadophora malorum strain M34.</title>
        <authorList>
            <person name="Stefanovic E."/>
            <person name="Vu D."/>
            <person name="Scully C."/>
            <person name="Dijksterhuis J."/>
            <person name="Roader J."/>
            <person name="Houbraken J."/>
        </authorList>
    </citation>
    <scope>NUCLEOTIDE SEQUENCE</scope>
    <source>
        <strain evidence="3">M34</strain>
    </source>
</reference>
<dbReference type="EMBL" id="JAFJYH010000045">
    <property type="protein sequence ID" value="KAG4422677.1"/>
    <property type="molecule type" value="Genomic_DNA"/>
</dbReference>
<gene>
    <name evidence="3" type="ORF">IFR04_004155</name>
</gene>
<evidence type="ECO:0000313" key="3">
    <source>
        <dbReference type="EMBL" id="KAG4422677.1"/>
    </source>
</evidence>
<keyword evidence="2" id="KW-0472">Membrane</keyword>
<organism evidence="3 4">
    <name type="scientific">Cadophora malorum</name>
    <dbReference type="NCBI Taxonomy" id="108018"/>
    <lineage>
        <taxon>Eukaryota</taxon>
        <taxon>Fungi</taxon>
        <taxon>Dikarya</taxon>
        <taxon>Ascomycota</taxon>
        <taxon>Pezizomycotina</taxon>
        <taxon>Leotiomycetes</taxon>
        <taxon>Helotiales</taxon>
        <taxon>Ploettnerulaceae</taxon>
        <taxon>Cadophora</taxon>
    </lineage>
</organism>
<name>A0A8H8BSP1_9HELO</name>
<feature type="compositionally biased region" description="Basic residues" evidence="1">
    <location>
        <begin position="1"/>
        <end position="20"/>
    </location>
</feature>
<feature type="transmembrane region" description="Helical" evidence="2">
    <location>
        <begin position="139"/>
        <end position="157"/>
    </location>
</feature>
<dbReference type="OrthoDB" id="3551163at2759"/>
<feature type="transmembrane region" description="Helical" evidence="2">
    <location>
        <begin position="67"/>
        <end position="86"/>
    </location>
</feature>
<evidence type="ECO:0000256" key="2">
    <source>
        <dbReference type="SAM" id="Phobius"/>
    </source>
</evidence>
<dbReference type="Proteomes" id="UP000664132">
    <property type="component" value="Unassembled WGS sequence"/>
</dbReference>
<protein>
    <submittedName>
        <fullName evidence="3">Uncharacterized protein</fullName>
    </submittedName>
</protein>
<sequence length="203" mass="22463">MAHTHSHSHSRSHSHSHTTTHTRQLYPETLRRIHLVLRTIGLGLAIALLTVAIILTTRTGDTPPITYVAVIWSLLLNLFDWTCLLLRGRIPPGALMSLDLIAMGLLIGGVINLALVDYGGDGDAGNGGREHDLVVAERWLQGVLIAVHGIMVGYGCLDCSVWLNMRNYREEEVVRVRGSRGSRRSSGRGSYREKETVRVTVRK</sequence>
<comment type="caution">
    <text evidence="3">The sequence shown here is derived from an EMBL/GenBank/DDBJ whole genome shotgun (WGS) entry which is preliminary data.</text>
</comment>
<evidence type="ECO:0000313" key="4">
    <source>
        <dbReference type="Proteomes" id="UP000664132"/>
    </source>
</evidence>
<feature type="transmembrane region" description="Helical" evidence="2">
    <location>
        <begin position="98"/>
        <end position="119"/>
    </location>
</feature>
<keyword evidence="4" id="KW-1185">Reference proteome</keyword>
<feature type="transmembrane region" description="Helical" evidence="2">
    <location>
        <begin position="35"/>
        <end position="55"/>
    </location>
</feature>
<feature type="region of interest" description="Disordered" evidence="1">
    <location>
        <begin position="1"/>
        <end position="22"/>
    </location>
</feature>
<keyword evidence="2" id="KW-1133">Transmembrane helix</keyword>
<dbReference type="AlphaFoldDB" id="A0A8H8BSP1"/>
<accession>A0A8H8BSP1</accession>
<keyword evidence="2" id="KW-0812">Transmembrane</keyword>